<evidence type="ECO:0000313" key="1">
    <source>
        <dbReference type="EMBL" id="VYU47649.1"/>
    </source>
</evidence>
<sequence>MILLTLSRGKGKETVRLQLPASPAEIGEAFASLDRISLDTTATAILDVSSNVPVLYRCLYNVDVEDLEQFQKLQKLAERTEALSPAKVAIFSGALDAERVWNLEGALTVADRLDEYMLVNNVSSDSELGIYLVNKGITPFPDRFKPYINYASVGAEYREKHGGAYSSGNYVQKKTPELLENERLDGVFRIWLENPYPVRVQSETAQIILPATFEQLESARQLLGVDSLNMAKLVRAEALRPYVP</sequence>
<organism evidence="1">
    <name type="scientific">Flavonifractor plautii</name>
    <name type="common">Fusobacterium plautii</name>
    <dbReference type="NCBI Taxonomy" id="292800"/>
    <lineage>
        <taxon>Bacteria</taxon>
        <taxon>Bacillati</taxon>
        <taxon>Bacillota</taxon>
        <taxon>Clostridia</taxon>
        <taxon>Eubacteriales</taxon>
        <taxon>Oscillospiraceae</taxon>
        <taxon>Flavonifractor</taxon>
    </lineage>
</organism>
<dbReference type="EMBL" id="CACRUB010000044">
    <property type="protein sequence ID" value="VYU47649.1"/>
    <property type="molecule type" value="Genomic_DNA"/>
</dbReference>
<protein>
    <submittedName>
        <fullName evidence="1">Uncharacterized protein</fullName>
    </submittedName>
</protein>
<dbReference type="RefSeq" id="WP_421823213.1">
    <property type="nucleotide sequence ID" value="NZ_CACRUB010000044.1"/>
</dbReference>
<accession>A0A6N3F6Q9</accession>
<gene>
    <name evidence="1" type="ORF">FPLFYP42_02456</name>
</gene>
<reference evidence="1" key="1">
    <citation type="submission" date="2019-11" db="EMBL/GenBank/DDBJ databases">
        <authorList>
            <person name="Feng L."/>
        </authorList>
    </citation>
    <scope>NUCLEOTIDE SEQUENCE</scope>
    <source>
        <strain evidence="1">FplautiiLFYP42</strain>
    </source>
</reference>
<name>A0A6N3F6Q9_FLAPL</name>
<proteinExistence type="predicted"/>
<dbReference type="AlphaFoldDB" id="A0A6N3F6Q9"/>